<dbReference type="AlphaFoldDB" id="A0A927CMN6"/>
<protein>
    <submittedName>
        <fullName evidence="1">Uncharacterized protein</fullName>
    </submittedName>
</protein>
<gene>
    <name evidence="1" type="ORF">IDH41_13660</name>
</gene>
<dbReference type="RefSeq" id="WP_190861884.1">
    <property type="nucleotide sequence ID" value="NZ_JACXIY010000015.1"/>
</dbReference>
<name>A0A927CMN6_9BACL</name>
<dbReference type="EMBL" id="JACXIY010000015">
    <property type="protein sequence ID" value="MBD2869632.1"/>
    <property type="molecule type" value="Genomic_DNA"/>
</dbReference>
<evidence type="ECO:0000313" key="2">
    <source>
        <dbReference type="Proteomes" id="UP000632125"/>
    </source>
</evidence>
<proteinExistence type="predicted"/>
<comment type="caution">
    <text evidence="1">The sequence shown here is derived from an EMBL/GenBank/DDBJ whole genome shotgun (WGS) entry which is preliminary data.</text>
</comment>
<dbReference type="Proteomes" id="UP000632125">
    <property type="component" value="Unassembled WGS sequence"/>
</dbReference>
<accession>A0A927CMN6</accession>
<keyword evidence="2" id="KW-1185">Reference proteome</keyword>
<sequence length="47" mass="5103">MKDAQIIAKKEKPEAAYPIDGRSKRRSTENYYFAANSADLLAGGAAN</sequence>
<organism evidence="1 2">
    <name type="scientific">Paenibacillus arenilitoris</name>
    <dbReference type="NCBI Taxonomy" id="2772299"/>
    <lineage>
        <taxon>Bacteria</taxon>
        <taxon>Bacillati</taxon>
        <taxon>Bacillota</taxon>
        <taxon>Bacilli</taxon>
        <taxon>Bacillales</taxon>
        <taxon>Paenibacillaceae</taxon>
        <taxon>Paenibacillus</taxon>
    </lineage>
</organism>
<evidence type="ECO:0000313" key="1">
    <source>
        <dbReference type="EMBL" id="MBD2869632.1"/>
    </source>
</evidence>
<reference evidence="1" key="1">
    <citation type="submission" date="2020-09" db="EMBL/GenBank/DDBJ databases">
        <title>A novel bacterium of genus Paenibacillus, isolated from South China Sea.</title>
        <authorList>
            <person name="Huang H."/>
            <person name="Mo K."/>
            <person name="Hu Y."/>
        </authorList>
    </citation>
    <scope>NUCLEOTIDE SEQUENCE</scope>
    <source>
        <strain evidence="1">IB182493</strain>
    </source>
</reference>